<dbReference type="eggNOG" id="COG4719">
    <property type="taxonomic scope" value="Bacteria"/>
</dbReference>
<name>Q746C4_THET2</name>
<gene>
    <name evidence="2" type="ordered locus">TT_P0131</name>
</gene>
<keyword evidence="2" id="KW-0614">Plasmid</keyword>
<geneLocation type="plasmid" evidence="2 3">
    <name>pTT27</name>
</geneLocation>
<dbReference type="EMBL" id="AE017222">
    <property type="protein sequence ID" value="AAS82461.1"/>
    <property type="molecule type" value="Genomic_DNA"/>
</dbReference>
<evidence type="ECO:0000313" key="2">
    <source>
        <dbReference type="EMBL" id="AAS82461.1"/>
    </source>
</evidence>
<reference evidence="2 3" key="1">
    <citation type="journal article" date="2004" name="Nat. Biotechnol.">
        <title>The genome sequence of the extreme thermophile Thermus thermophilus.</title>
        <authorList>
            <person name="Henne A."/>
            <person name="Brueggemann H."/>
            <person name="Raasch C."/>
            <person name="Wiezer A."/>
            <person name="Hartsch T."/>
            <person name="Liesegang H."/>
            <person name="Johann A."/>
            <person name="Lienard T."/>
            <person name="Gohl O."/>
            <person name="Martinez-Arias R."/>
            <person name="Jacobi C."/>
            <person name="Starkuviene V."/>
            <person name="Schlenczeck S."/>
            <person name="Dencker S."/>
            <person name="Huber R."/>
            <person name="Klenk H.-P."/>
            <person name="Overbeek R."/>
            <person name="Kramer W."/>
            <person name="Merkl R."/>
            <person name="Gottschalk G."/>
            <person name="Fritz H.-J."/>
        </authorList>
    </citation>
    <scope>NUCLEOTIDE SEQUENCE [LARGE SCALE GENOMIC DNA]</scope>
    <source>
        <strain evidence="3">ATCC BAA-163 / DSM 7039 / HB27</strain>
        <plasmid evidence="2 3">pTT27</plasmid>
    </source>
</reference>
<dbReference type="KEGG" id="tth:TT_P0131"/>
<proteinExistence type="predicted"/>
<feature type="region of interest" description="Disordered" evidence="1">
    <location>
        <begin position="1"/>
        <end position="70"/>
    </location>
</feature>
<evidence type="ECO:0008006" key="4">
    <source>
        <dbReference type="Google" id="ProtNLM"/>
    </source>
</evidence>
<evidence type="ECO:0000313" key="3">
    <source>
        <dbReference type="Proteomes" id="UP000000592"/>
    </source>
</evidence>
<evidence type="ECO:0000256" key="1">
    <source>
        <dbReference type="SAM" id="MobiDB-lite"/>
    </source>
</evidence>
<accession>Q746C4</accession>
<dbReference type="HOGENOM" id="CLU_1577767_0_0_0"/>
<dbReference type="Proteomes" id="UP000000592">
    <property type="component" value="Plasmid pTT27"/>
</dbReference>
<feature type="compositionally biased region" description="Low complexity" evidence="1">
    <location>
        <begin position="46"/>
        <end position="59"/>
    </location>
</feature>
<dbReference type="AlphaFoldDB" id="Q746C4"/>
<protein>
    <recommendedName>
        <fullName evidence="4">DUF11 domain-containing protein</fullName>
    </recommendedName>
</protein>
<sequence length="169" mass="17769">MSVWTRTAPVPGCPRGPWTWPSSKGASPGPITPGWWTSEASPTPPRSRGARSGWRRGCGTSARARGSAPWGRGGPGEVLEYCVAYRNLGTAPVSQFVLTDPVPFFTDPLPSVPDYGGKAIRWSHGSATLYLTASQGDDAGEVSGGVVRVEVGNVGPGEAGEVCYRVQIR</sequence>
<organism evidence="2 3">
    <name type="scientific">Thermus thermophilus (strain ATCC BAA-163 / DSM 7039 / HB27)</name>
    <dbReference type="NCBI Taxonomy" id="262724"/>
    <lineage>
        <taxon>Bacteria</taxon>
        <taxon>Thermotogati</taxon>
        <taxon>Deinococcota</taxon>
        <taxon>Deinococci</taxon>
        <taxon>Thermales</taxon>
        <taxon>Thermaceae</taxon>
        <taxon>Thermus</taxon>
    </lineage>
</organism>